<dbReference type="Pfam" id="PF01569">
    <property type="entry name" value="PAP2"/>
    <property type="match status" value="1"/>
</dbReference>
<accession>A0A194Q0E9</accession>
<evidence type="ECO:0000256" key="4">
    <source>
        <dbReference type="ARBA" id="ARBA00022824"/>
    </source>
</evidence>
<dbReference type="STRING" id="66420.A0A194Q0E9"/>
<feature type="domain" description="Phosphatidic acid phosphatase type 2/haloperoxidase" evidence="9">
    <location>
        <begin position="124"/>
        <end position="239"/>
    </location>
</feature>
<feature type="transmembrane region" description="Helical" evidence="8">
    <location>
        <begin position="221"/>
        <end position="242"/>
    </location>
</feature>
<keyword evidence="11" id="KW-1185">Reference proteome</keyword>
<dbReference type="Gene3D" id="1.20.144.10">
    <property type="entry name" value="Phosphatidic acid phosphatase type 2/haloperoxidase"/>
    <property type="match status" value="1"/>
</dbReference>
<dbReference type="GO" id="GO:0006670">
    <property type="term" value="P:sphingosine metabolic process"/>
    <property type="evidence" value="ECO:0007669"/>
    <property type="project" value="TreeGrafter"/>
</dbReference>
<evidence type="ECO:0000259" key="9">
    <source>
        <dbReference type="SMART" id="SM00014"/>
    </source>
</evidence>
<evidence type="ECO:0000256" key="2">
    <source>
        <dbReference type="ARBA" id="ARBA00022692"/>
    </source>
</evidence>
<evidence type="ECO:0000256" key="3">
    <source>
        <dbReference type="ARBA" id="ARBA00022801"/>
    </source>
</evidence>
<dbReference type="GO" id="GO:0042392">
    <property type="term" value="F:sphingosine-1-phosphate phosphatase activity"/>
    <property type="evidence" value="ECO:0007669"/>
    <property type="project" value="TreeGrafter"/>
</dbReference>
<dbReference type="PANTHER" id="PTHR14969">
    <property type="entry name" value="SPHINGOSINE-1-PHOSPHATE PHOSPHOHYDROLASE"/>
    <property type="match status" value="1"/>
</dbReference>
<dbReference type="InterPro" id="IPR000326">
    <property type="entry name" value="PAP2/HPO"/>
</dbReference>
<reference evidence="10 11" key="1">
    <citation type="journal article" date="2015" name="Nat. Commun.">
        <title>Outbred genome sequencing and CRISPR/Cas9 gene editing in butterflies.</title>
        <authorList>
            <person name="Li X."/>
            <person name="Fan D."/>
            <person name="Zhang W."/>
            <person name="Liu G."/>
            <person name="Zhang L."/>
            <person name="Zhao L."/>
            <person name="Fang X."/>
            <person name="Chen L."/>
            <person name="Dong Y."/>
            <person name="Chen Y."/>
            <person name="Ding Y."/>
            <person name="Zhao R."/>
            <person name="Feng M."/>
            <person name="Zhu Y."/>
            <person name="Feng Y."/>
            <person name="Jiang X."/>
            <person name="Zhu D."/>
            <person name="Xiang H."/>
            <person name="Feng X."/>
            <person name="Li S."/>
            <person name="Wang J."/>
            <person name="Zhang G."/>
            <person name="Kronforst M.R."/>
            <person name="Wang W."/>
        </authorList>
    </citation>
    <scope>NUCLEOTIDE SEQUENCE [LARGE SCALE GENOMIC DNA]</scope>
    <source>
        <strain evidence="10">Ya'a_city_454_Px</strain>
        <tissue evidence="10">Whole body</tissue>
    </source>
</reference>
<evidence type="ECO:0000256" key="1">
    <source>
        <dbReference type="ARBA" id="ARBA00004477"/>
    </source>
</evidence>
<keyword evidence="6 8" id="KW-0472">Membrane</keyword>
<protein>
    <submittedName>
        <fullName evidence="10">Sphingosine-1-phosphate phosphatase 1</fullName>
    </submittedName>
</protein>
<feature type="transmembrane region" description="Helical" evidence="8">
    <location>
        <begin position="166"/>
        <end position="188"/>
    </location>
</feature>
<evidence type="ECO:0000256" key="7">
    <source>
        <dbReference type="ARBA" id="ARBA00038324"/>
    </source>
</evidence>
<feature type="transmembrane region" description="Helical" evidence="8">
    <location>
        <begin position="129"/>
        <end position="146"/>
    </location>
</feature>
<feature type="transmembrane region" description="Helical" evidence="8">
    <location>
        <begin position="194"/>
        <end position="216"/>
    </location>
</feature>
<dbReference type="GO" id="GO:0005789">
    <property type="term" value="C:endoplasmic reticulum membrane"/>
    <property type="evidence" value="ECO:0007669"/>
    <property type="project" value="UniProtKB-SubCell"/>
</dbReference>
<dbReference type="Proteomes" id="UP000053268">
    <property type="component" value="Unassembled WGS sequence"/>
</dbReference>
<dbReference type="SUPFAM" id="SSF48317">
    <property type="entry name" value="Acid phosphatase/Vanadium-dependent haloperoxidase"/>
    <property type="match status" value="1"/>
</dbReference>
<evidence type="ECO:0000256" key="5">
    <source>
        <dbReference type="ARBA" id="ARBA00022989"/>
    </source>
</evidence>
<sequence length="440" mass="49232">MWEDLIEYLNDPLLVVKVQNFFGVIYKNISHDGTAEITHSDRLNKEKEEFDLKQHKRIPSNISSSSQSSYDTDTSAESNGREEVVCHINNKFWYWLFVVGTALGDEIFYVTFIPFWFWNIDGAVGRRVILVWTIVMYIGQGSKDLIRWPRPGYPVQKLQQKWAAEYGMPSTHAMVGVSIPFSVLLYTMDRYRYPAHWGLIIAVAWCTLICVSRVYLGMHSVLDIAGGLVLAGALLVPLIPLVDWLDGVLLTAPYAPALVLAVSVLLVVYHPHADKWTPTRGDTTMIVSVCAGILTGSWINYQLGNLRASAADPPYDIIWPGAAMLGCAALRTVLGLCGLLATRALAKSASYALVCALLGRDPARAALLRGQSAQHAQDPRRALLQVLHLRRHRPQHHLRLPQRLLPAAHQPPHILHGDMMLPPPHPHVTILTSFTYIRCY</sequence>
<dbReference type="CDD" id="cd03388">
    <property type="entry name" value="PAP2_SPPase1"/>
    <property type="match status" value="1"/>
</dbReference>
<evidence type="ECO:0000256" key="8">
    <source>
        <dbReference type="SAM" id="Phobius"/>
    </source>
</evidence>
<comment type="similarity">
    <text evidence="7">Belongs to the type 2 lipid phosphate phosphatase family.</text>
</comment>
<dbReference type="PANTHER" id="PTHR14969:SF28">
    <property type="entry name" value="DIHYDROSPHINGOSINE 1-PHOSPHATE PHOSPHATASE LCB3-RELATED"/>
    <property type="match status" value="1"/>
</dbReference>
<feature type="transmembrane region" description="Helical" evidence="8">
    <location>
        <begin position="92"/>
        <end position="117"/>
    </location>
</feature>
<keyword evidence="2 8" id="KW-0812">Transmembrane</keyword>
<name>A0A194Q0E9_PAPXU</name>
<dbReference type="AlphaFoldDB" id="A0A194Q0E9"/>
<organism evidence="10 11">
    <name type="scientific">Papilio xuthus</name>
    <name type="common">Asian swallowtail butterfly</name>
    <dbReference type="NCBI Taxonomy" id="66420"/>
    <lineage>
        <taxon>Eukaryota</taxon>
        <taxon>Metazoa</taxon>
        <taxon>Ecdysozoa</taxon>
        <taxon>Arthropoda</taxon>
        <taxon>Hexapoda</taxon>
        <taxon>Insecta</taxon>
        <taxon>Pterygota</taxon>
        <taxon>Neoptera</taxon>
        <taxon>Endopterygota</taxon>
        <taxon>Lepidoptera</taxon>
        <taxon>Glossata</taxon>
        <taxon>Ditrysia</taxon>
        <taxon>Papilionoidea</taxon>
        <taxon>Papilionidae</taxon>
        <taxon>Papilioninae</taxon>
        <taxon>Papilio</taxon>
    </lineage>
</organism>
<feature type="transmembrane region" description="Helical" evidence="8">
    <location>
        <begin position="321"/>
        <end position="341"/>
    </location>
</feature>
<feature type="transmembrane region" description="Helical" evidence="8">
    <location>
        <begin position="281"/>
        <end position="301"/>
    </location>
</feature>
<evidence type="ECO:0000313" key="11">
    <source>
        <dbReference type="Proteomes" id="UP000053268"/>
    </source>
</evidence>
<proteinExistence type="inferred from homology"/>
<keyword evidence="5 8" id="KW-1133">Transmembrane helix</keyword>
<dbReference type="InterPro" id="IPR036938">
    <property type="entry name" value="PAP2/HPO_sf"/>
</dbReference>
<evidence type="ECO:0000313" key="10">
    <source>
        <dbReference type="EMBL" id="KPI96890.1"/>
    </source>
</evidence>
<evidence type="ECO:0000256" key="6">
    <source>
        <dbReference type="ARBA" id="ARBA00023136"/>
    </source>
</evidence>
<gene>
    <name evidence="10" type="ORF">RR46_05015</name>
</gene>
<comment type="subcellular location">
    <subcellularLocation>
        <location evidence="1">Endoplasmic reticulum membrane</location>
        <topology evidence="1">Multi-pass membrane protein</topology>
    </subcellularLocation>
</comment>
<dbReference type="EMBL" id="KQ459592">
    <property type="protein sequence ID" value="KPI96890.1"/>
    <property type="molecule type" value="Genomic_DNA"/>
</dbReference>
<feature type="transmembrane region" description="Helical" evidence="8">
    <location>
        <begin position="248"/>
        <end position="269"/>
    </location>
</feature>
<keyword evidence="3" id="KW-0378">Hydrolase</keyword>
<dbReference type="SMART" id="SM00014">
    <property type="entry name" value="acidPPc"/>
    <property type="match status" value="1"/>
</dbReference>
<keyword evidence="4" id="KW-0256">Endoplasmic reticulum</keyword>